<evidence type="ECO:0000256" key="1">
    <source>
        <dbReference type="SAM" id="MobiDB-lite"/>
    </source>
</evidence>
<keyword evidence="2" id="KW-0472">Membrane</keyword>
<accession>A0A851GGU0</accession>
<keyword evidence="4" id="KW-0418">Kinase</keyword>
<dbReference type="Pfam" id="PF00069">
    <property type="entry name" value="Pkinase"/>
    <property type="match status" value="1"/>
</dbReference>
<sequence length="566" mass="61981">MTERYQTIDLLEKDQLGSVYLAQDTTLQRRVVYRDFEQVEGKERPEEFSQYTGKLCALQHPNLLTIYDIAKNEDGYYMVTQFIEGESLADRLAQGALNQVGVHNMAVDLLDALHAAHSSGLFHGALRTDSVKRLARVRGGHRYLIVDFGLDRISAMICGTHVIMADPVLMAPELGDGKSQPDGQSDLFTLGQLCYIALVGGHPYAGKTHEECAQAYQDGGLPHLSTYVQGVQQDFADWVMWLVAGPKDQRPASSKEAMEALHAITLKAPAPNVPGVTQAVDVPEQPDPMQPKISEPVTVSAESSKKSKKKAKKPKKALGASKPMNKEGKMLLAAVGVVIVLLLVLILILIFRPDEPEEADLGRGKADPTLVQLQPTHLIGELLTKSKPVKIQFDGSNTLDWTVVTGIPASSARMLKDGGSYIRNILAIGEFSEFIRSETSVIYQAGGTTITPQRAVMGSKVGGAKEGEGWRVDLRIPEGHSGSLLVTLYMIQNHCDLALEIRATHKDLEDQVDRYQVDKRSLGVVKIPLKIDEPKPGYYSIQILAKGVEVSQDFEMGLSAVLLERV</sequence>
<feature type="region of interest" description="Disordered" evidence="1">
    <location>
        <begin position="274"/>
        <end position="322"/>
    </location>
</feature>
<dbReference type="InterPro" id="IPR000719">
    <property type="entry name" value="Prot_kinase_dom"/>
</dbReference>
<evidence type="ECO:0000259" key="3">
    <source>
        <dbReference type="PROSITE" id="PS50011"/>
    </source>
</evidence>
<dbReference type="PANTHER" id="PTHR24347">
    <property type="entry name" value="SERINE/THREONINE-PROTEIN KINASE"/>
    <property type="match status" value="1"/>
</dbReference>
<keyword evidence="2" id="KW-0812">Transmembrane</keyword>
<feature type="transmembrane region" description="Helical" evidence="2">
    <location>
        <begin position="331"/>
        <end position="351"/>
    </location>
</feature>
<proteinExistence type="predicted"/>
<dbReference type="Gene3D" id="3.30.200.20">
    <property type="entry name" value="Phosphorylase Kinase, domain 1"/>
    <property type="match status" value="1"/>
</dbReference>
<gene>
    <name evidence="4" type="ORF">HW115_12365</name>
</gene>
<dbReference type="GO" id="GO:0004672">
    <property type="term" value="F:protein kinase activity"/>
    <property type="evidence" value="ECO:0007669"/>
    <property type="project" value="InterPro"/>
</dbReference>
<dbReference type="Proteomes" id="UP000557872">
    <property type="component" value="Unassembled WGS sequence"/>
</dbReference>
<keyword evidence="4" id="KW-0808">Transferase</keyword>
<dbReference type="InterPro" id="IPR011009">
    <property type="entry name" value="Kinase-like_dom_sf"/>
</dbReference>
<dbReference type="Gene3D" id="1.10.510.10">
    <property type="entry name" value="Transferase(Phosphotransferase) domain 1"/>
    <property type="match status" value="1"/>
</dbReference>
<reference evidence="4 5" key="1">
    <citation type="submission" date="2020-07" db="EMBL/GenBank/DDBJ databases">
        <title>Roseicoccus Jingziensis gen. nov., sp. nov., isolated from coastal seawater.</title>
        <authorList>
            <person name="Feng X."/>
        </authorList>
    </citation>
    <scope>NUCLEOTIDE SEQUENCE [LARGE SCALE GENOMIC DNA]</scope>
    <source>
        <strain evidence="4 5">N1E253</strain>
    </source>
</reference>
<comment type="caution">
    <text evidence="4">The sequence shown here is derived from an EMBL/GenBank/DDBJ whole genome shotgun (WGS) entry which is preliminary data.</text>
</comment>
<dbReference type="SMART" id="SM00220">
    <property type="entry name" value="S_TKc"/>
    <property type="match status" value="1"/>
</dbReference>
<evidence type="ECO:0000256" key="2">
    <source>
        <dbReference type="SAM" id="Phobius"/>
    </source>
</evidence>
<dbReference type="EMBL" id="JACBAZ010000004">
    <property type="protein sequence ID" value="NWK56409.1"/>
    <property type="molecule type" value="Genomic_DNA"/>
</dbReference>
<evidence type="ECO:0000313" key="5">
    <source>
        <dbReference type="Proteomes" id="UP000557872"/>
    </source>
</evidence>
<evidence type="ECO:0000313" key="4">
    <source>
        <dbReference type="EMBL" id="NWK56409.1"/>
    </source>
</evidence>
<organism evidence="4 5">
    <name type="scientific">Oceaniferula marina</name>
    <dbReference type="NCBI Taxonomy" id="2748318"/>
    <lineage>
        <taxon>Bacteria</taxon>
        <taxon>Pseudomonadati</taxon>
        <taxon>Verrucomicrobiota</taxon>
        <taxon>Verrucomicrobiia</taxon>
        <taxon>Verrucomicrobiales</taxon>
        <taxon>Verrucomicrobiaceae</taxon>
        <taxon>Oceaniferula</taxon>
    </lineage>
</organism>
<feature type="domain" description="Protein kinase" evidence="3">
    <location>
        <begin position="5"/>
        <end position="265"/>
    </location>
</feature>
<dbReference type="RefSeq" id="WP_178933186.1">
    <property type="nucleotide sequence ID" value="NZ_JACBAZ010000004.1"/>
</dbReference>
<dbReference type="GO" id="GO:0005524">
    <property type="term" value="F:ATP binding"/>
    <property type="evidence" value="ECO:0007669"/>
    <property type="project" value="InterPro"/>
</dbReference>
<dbReference type="PROSITE" id="PS50011">
    <property type="entry name" value="PROTEIN_KINASE_DOM"/>
    <property type="match status" value="1"/>
</dbReference>
<protein>
    <submittedName>
        <fullName evidence="4">Protein kinase</fullName>
    </submittedName>
</protein>
<dbReference type="SUPFAM" id="SSF56112">
    <property type="entry name" value="Protein kinase-like (PK-like)"/>
    <property type="match status" value="1"/>
</dbReference>
<feature type="compositionally biased region" description="Basic residues" evidence="1">
    <location>
        <begin position="306"/>
        <end position="316"/>
    </location>
</feature>
<dbReference type="AlphaFoldDB" id="A0A851GGU0"/>
<name>A0A851GGU0_9BACT</name>
<keyword evidence="2" id="KW-1133">Transmembrane helix</keyword>
<keyword evidence="5" id="KW-1185">Reference proteome</keyword>